<evidence type="ECO:0000313" key="8">
    <source>
        <dbReference type="RefSeq" id="WP_028311352.1"/>
    </source>
</evidence>
<dbReference type="OrthoDB" id="9157620at2"/>
<dbReference type="PANTHER" id="PTHR30250:SF31">
    <property type="entry name" value="INNER MEMBRANE PROTEIN YGHQ"/>
    <property type="match status" value="1"/>
</dbReference>
<feature type="transmembrane region" description="Helical" evidence="6">
    <location>
        <begin position="254"/>
        <end position="271"/>
    </location>
</feature>
<sequence>MLKLVTGFAPAQIIPGLASFLAVYAFTRLTSPAVYGVYALAIALVLLLQSTLFQWVQVSAMRFSRPGQVTDPLRDAKVEGAIYQSWCLMALAFVAVYLPVIAALRFHSLGRDALLMLLPMVLLRSLVSVQQAFNRSRLRVLRFNLVETGQAIGTVVLGVALIGVFRDPVIGLLAGATLSSLLVALPGLGRVARLSSGLLDLRRIRDYLRYGAPLTGAYALNFVLSSVDRFLIEHILGADAVGVYSVAYSLVDRSLASIFIAINFAAFPLAVKAIETGGVPAARAQLRRNGGMLAMVAIPSCVGIATLAGPLASVLIGPEFRDGAVPLMAPIALGALLAGFQVHYFDHAFHLSRKTTGLLWSLLPCAVFNVLANLWALPRFGLDGAAWVTVATYALGVLLSARIGRRVLTVPLPIGAIGGSLLASAAMWAALVWADPDRGALELAAAIAFGIATYWAIQLLLNIRNARAWLASRRAGRLA</sequence>
<dbReference type="GO" id="GO:0005886">
    <property type="term" value="C:plasma membrane"/>
    <property type="evidence" value="ECO:0007669"/>
    <property type="project" value="UniProtKB-SubCell"/>
</dbReference>
<dbReference type="InterPro" id="IPR050833">
    <property type="entry name" value="Poly_Biosynth_Transport"/>
</dbReference>
<feature type="transmembrane region" description="Helical" evidence="6">
    <location>
        <begin position="384"/>
        <end position="401"/>
    </location>
</feature>
<dbReference type="RefSeq" id="WP_028311352.1">
    <property type="nucleotide sequence ID" value="NZ_AXWS01000008.1"/>
</dbReference>
<evidence type="ECO:0000256" key="5">
    <source>
        <dbReference type="ARBA" id="ARBA00023136"/>
    </source>
</evidence>
<feature type="transmembrane region" description="Helical" evidence="6">
    <location>
        <begin position="408"/>
        <end position="431"/>
    </location>
</feature>
<evidence type="ECO:0000313" key="7">
    <source>
        <dbReference type="Proteomes" id="UP000675920"/>
    </source>
</evidence>
<keyword evidence="2" id="KW-1003">Cell membrane</keyword>
<dbReference type="Proteomes" id="UP000675920">
    <property type="component" value="Unplaced"/>
</dbReference>
<keyword evidence="4 6" id="KW-1133">Transmembrane helix</keyword>
<dbReference type="AlphaFoldDB" id="A0A8B6X3S7"/>
<feature type="transmembrane region" description="Helical" evidence="6">
    <location>
        <begin position="292"/>
        <end position="317"/>
    </location>
</feature>
<dbReference type="Pfam" id="PF13440">
    <property type="entry name" value="Polysacc_synt_3"/>
    <property type="match status" value="1"/>
</dbReference>
<feature type="transmembrane region" description="Helical" evidence="6">
    <location>
        <begin position="323"/>
        <end position="345"/>
    </location>
</feature>
<feature type="transmembrane region" description="Helical" evidence="6">
    <location>
        <begin position="86"/>
        <end position="107"/>
    </location>
</feature>
<comment type="subcellular location">
    <subcellularLocation>
        <location evidence="1">Cell membrane</location>
        <topology evidence="1">Multi-pass membrane protein</topology>
    </subcellularLocation>
</comment>
<feature type="transmembrane region" description="Helical" evidence="6">
    <location>
        <begin position="210"/>
        <end position="227"/>
    </location>
</feature>
<feature type="transmembrane region" description="Helical" evidence="6">
    <location>
        <begin position="170"/>
        <end position="189"/>
    </location>
</feature>
<organism evidence="7 8">
    <name type="scientific">Derxia gummosa DSM 723</name>
    <dbReference type="NCBI Taxonomy" id="1121388"/>
    <lineage>
        <taxon>Bacteria</taxon>
        <taxon>Pseudomonadati</taxon>
        <taxon>Pseudomonadota</taxon>
        <taxon>Betaproteobacteria</taxon>
        <taxon>Burkholderiales</taxon>
        <taxon>Alcaligenaceae</taxon>
        <taxon>Derxia</taxon>
    </lineage>
</organism>
<reference evidence="8" key="1">
    <citation type="submission" date="2025-08" db="UniProtKB">
        <authorList>
            <consortium name="RefSeq"/>
        </authorList>
    </citation>
    <scope>IDENTIFICATION</scope>
</reference>
<keyword evidence="5 6" id="KW-0472">Membrane</keyword>
<protein>
    <submittedName>
        <fullName evidence="8">Polysaccharide biosynthesis C-terminal domain-containing protein</fullName>
    </submittedName>
</protein>
<dbReference type="PANTHER" id="PTHR30250">
    <property type="entry name" value="PST FAMILY PREDICTED COLANIC ACID TRANSPORTER"/>
    <property type="match status" value="1"/>
</dbReference>
<proteinExistence type="predicted"/>
<accession>A0A8B6X3S7</accession>
<feature type="transmembrane region" description="Helical" evidence="6">
    <location>
        <begin position="145"/>
        <end position="164"/>
    </location>
</feature>
<feature type="transmembrane region" description="Helical" evidence="6">
    <location>
        <begin position="443"/>
        <end position="463"/>
    </location>
</feature>
<feature type="transmembrane region" description="Helical" evidence="6">
    <location>
        <begin position="357"/>
        <end position="378"/>
    </location>
</feature>
<keyword evidence="3 6" id="KW-0812">Transmembrane</keyword>
<evidence type="ECO:0000256" key="6">
    <source>
        <dbReference type="SAM" id="Phobius"/>
    </source>
</evidence>
<keyword evidence="7" id="KW-1185">Reference proteome</keyword>
<evidence type="ECO:0000256" key="4">
    <source>
        <dbReference type="ARBA" id="ARBA00022989"/>
    </source>
</evidence>
<evidence type="ECO:0000256" key="3">
    <source>
        <dbReference type="ARBA" id="ARBA00022692"/>
    </source>
</evidence>
<feature type="transmembrane region" description="Helical" evidence="6">
    <location>
        <begin position="33"/>
        <end position="56"/>
    </location>
</feature>
<evidence type="ECO:0000256" key="1">
    <source>
        <dbReference type="ARBA" id="ARBA00004651"/>
    </source>
</evidence>
<name>A0A8B6X3S7_9BURK</name>
<feature type="transmembrane region" description="Helical" evidence="6">
    <location>
        <begin position="7"/>
        <end position="27"/>
    </location>
</feature>
<evidence type="ECO:0000256" key="2">
    <source>
        <dbReference type="ARBA" id="ARBA00022475"/>
    </source>
</evidence>